<dbReference type="RefSeq" id="WP_147789118.1">
    <property type="nucleotide sequence ID" value="NZ_RCNL01000003.1"/>
</dbReference>
<evidence type="ECO:0000313" key="1">
    <source>
        <dbReference type="EMBL" id="TXL79026.1"/>
    </source>
</evidence>
<keyword evidence="2" id="KW-1185">Reference proteome</keyword>
<name>A0ABY3LGD0_9GAMM</name>
<comment type="caution">
    <text evidence="1">The sequence shown here is derived from an EMBL/GenBank/DDBJ whole genome shotgun (WGS) entry which is preliminary data.</text>
</comment>
<organism evidence="1 2">
    <name type="scientific">Pantoea vagans</name>
    <dbReference type="NCBI Taxonomy" id="470934"/>
    <lineage>
        <taxon>Bacteria</taxon>
        <taxon>Pseudomonadati</taxon>
        <taxon>Pseudomonadota</taxon>
        <taxon>Gammaproteobacteria</taxon>
        <taxon>Enterobacterales</taxon>
        <taxon>Erwiniaceae</taxon>
        <taxon>Pantoea</taxon>
    </lineage>
</organism>
<dbReference type="Proteomes" id="UP000426772">
    <property type="component" value="Unassembled WGS sequence"/>
</dbReference>
<proteinExistence type="predicted"/>
<evidence type="ECO:0000313" key="2">
    <source>
        <dbReference type="Proteomes" id="UP000426772"/>
    </source>
</evidence>
<accession>A0ABY3LGD0</accession>
<gene>
    <name evidence="1" type="ORF">D9O29_08935</name>
</gene>
<protein>
    <submittedName>
        <fullName evidence="1">Uncharacterized protein</fullName>
    </submittedName>
</protein>
<dbReference type="EMBL" id="RCNL01000003">
    <property type="protein sequence ID" value="TXL79026.1"/>
    <property type="molecule type" value="Genomic_DNA"/>
</dbReference>
<sequence>MELQGFAPQKVAWFRDWVLKKNFLEVVDLHFTLTGSVKTHYRMRGDEKHLRIAISACEYMISISDIVMDALIAQAYYQIYEYEQIVGPYPHPRTFVRPTNVGYDQLGVLLRRYKQAERDATLKEKMLSEGWKGGTINLSDIKGRYFLHQKG</sequence>
<reference evidence="1 2" key="1">
    <citation type="submission" date="2018-10" db="EMBL/GenBank/DDBJ databases">
        <title>Draft genome sequence of Pantoea vagans isolated from corpses of the sugarcane aphid Melanaphis sacchari Zehntner.</title>
        <authorList>
            <person name="Toledo E."/>
            <person name="Pena G."/>
            <person name="Lozano L."/>
        </authorList>
    </citation>
    <scope>NUCLEOTIDE SEQUENCE [LARGE SCALE GENOMIC DNA]</scope>
    <source>
        <strain evidence="1 2">ET-90</strain>
    </source>
</reference>